<name>A0AAJ0HQH6_9PEZI</name>
<feature type="region of interest" description="Disordered" evidence="1">
    <location>
        <begin position="1"/>
        <end position="35"/>
    </location>
</feature>
<gene>
    <name evidence="2" type="ORF">B0T25DRAFT_533387</name>
</gene>
<reference evidence="2" key="1">
    <citation type="journal article" date="2023" name="Mol. Phylogenet. Evol.">
        <title>Genome-scale phylogeny and comparative genomics of the fungal order Sordariales.</title>
        <authorList>
            <person name="Hensen N."/>
            <person name="Bonometti L."/>
            <person name="Westerberg I."/>
            <person name="Brannstrom I.O."/>
            <person name="Guillou S."/>
            <person name="Cros-Aarteil S."/>
            <person name="Calhoun S."/>
            <person name="Haridas S."/>
            <person name="Kuo A."/>
            <person name="Mondo S."/>
            <person name="Pangilinan J."/>
            <person name="Riley R."/>
            <person name="LaButti K."/>
            <person name="Andreopoulos B."/>
            <person name="Lipzen A."/>
            <person name="Chen C."/>
            <person name="Yan M."/>
            <person name="Daum C."/>
            <person name="Ng V."/>
            <person name="Clum A."/>
            <person name="Steindorff A."/>
            <person name="Ohm R.A."/>
            <person name="Martin F."/>
            <person name="Silar P."/>
            <person name="Natvig D.O."/>
            <person name="Lalanne C."/>
            <person name="Gautier V."/>
            <person name="Ament-Velasquez S.L."/>
            <person name="Kruys A."/>
            <person name="Hutchinson M.I."/>
            <person name="Powell A.J."/>
            <person name="Barry K."/>
            <person name="Miller A.N."/>
            <person name="Grigoriev I.V."/>
            <person name="Debuchy R."/>
            <person name="Gladieux P."/>
            <person name="Hiltunen Thoren M."/>
            <person name="Johannesson H."/>
        </authorList>
    </citation>
    <scope>NUCLEOTIDE SEQUENCE</scope>
    <source>
        <strain evidence="2">CBS 955.72</strain>
    </source>
</reference>
<dbReference type="PANTHER" id="PTHR38166:SF1">
    <property type="entry name" value="C2H2-TYPE DOMAIN-CONTAINING PROTEIN"/>
    <property type="match status" value="1"/>
</dbReference>
<comment type="caution">
    <text evidence="2">The sequence shown here is derived from an EMBL/GenBank/DDBJ whole genome shotgun (WGS) entry which is preliminary data.</text>
</comment>
<dbReference type="AlphaFoldDB" id="A0AAJ0HQH6"/>
<evidence type="ECO:0000313" key="3">
    <source>
        <dbReference type="Proteomes" id="UP001275084"/>
    </source>
</evidence>
<evidence type="ECO:0000256" key="1">
    <source>
        <dbReference type="SAM" id="MobiDB-lite"/>
    </source>
</evidence>
<feature type="compositionally biased region" description="Polar residues" evidence="1">
    <location>
        <begin position="1"/>
        <end position="10"/>
    </location>
</feature>
<protein>
    <recommendedName>
        <fullName evidence="4">C2H2-type domain-containing protein</fullName>
    </recommendedName>
</protein>
<dbReference type="Proteomes" id="UP001275084">
    <property type="component" value="Unassembled WGS sequence"/>
</dbReference>
<sequence length="429" mass="46912">MASSHNSVRNQMLEHGPIGGDAGYDDSGDHEICGVQGGLADLSLNSNNSKLYEVDVPCLASQNASGGSQGTASERSKELTADEMNTSPERSSDDPQENNGDGSGPGDGRNRQEALGCGLACPFQVRNRPKFNPHNYPRCNQAYTTFSYLKIHIRQHHRLLPNPQGERGPENPEDGIDPSVEGQLTSRKGVGKVDSWKQLWMALFPDDDRDQIPRQTYEPSVFAEYGELENVYDQISTETNALFKLEMADINWGTPPQQLQSTLVQLLEKVQSASKDIHLSAFKKRLLSELPKPIGDACMPANPGESKVKPTSNGANKPRTITTTTHKKRPPQNLAQARPRKVLRLAPKVAPSGHVQSNPPPYPMPQQVQTQPGGQAATFSPQHHDTFHPPQPHIPSIAYVTTPQPNWQATPELYQGDTGVFFAANGLGL</sequence>
<feature type="compositionally biased region" description="Polar residues" evidence="1">
    <location>
        <begin position="61"/>
        <end position="73"/>
    </location>
</feature>
<keyword evidence="3" id="KW-1185">Reference proteome</keyword>
<feature type="region of interest" description="Disordered" evidence="1">
    <location>
        <begin position="61"/>
        <end position="111"/>
    </location>
</feature>
<dbReference type="PANTHER" id="PTHR38166">
    <property type="entry name" value="C2H2-TYPE DOMAIN-CONTAINING PROTEIN-RELATED"/>
    <property type="match status" value="1"/>
</dbReference>
<organism evidence="2 3">
    <name type="scientific">Lasiosphaeria hispida</name>
    <dbReference type="NCBI Taxonomy" id="260671"/>
    <lineage>
        <taxon>Eukaryota</taxon>
        <taxon>Fungi</taxon>
        <taxon>Dikarya</taxon>
        <taxon>Ascomycota</taxon>
        <taxon>Pezizomycotina</taxon>
        <taxon>Sordariomycetes</taxon>
        <taxon>Sordariomycetidae</taxon>
        <taxon>Sordariales</taxon>
        <taxon>Lasiosphaeriaceae</taxon>
        <taxon>Lasiosphaeria</taxon>
    </lineage>
</organism>
<feature type="compositionally biased region" description="Polar residues" evidence="1">
    <location>
        <begin position="366"/>
        <end position="381"/>
    </location>
</feature>
<evidence type="ECO:0008006" key="4">
    <source>
        <dbReference type="Google" id="ProtNLM"/>
    </source>
</evidence>
<feature type="region of interest" description="Disordered" evidence="1">
    <location>
        <begin position="303"/>
        <end position="395"/>
    </location>
</feature>
<feature type="region of interest" description="Disordered" evidence="1">
    <location>
        <begin position="160"/>
        <end position="187"/>
    </location>
</feature>
<dbReference type="EMBL" id="JAUIQD010000002">
    <property type="protein sequence ID" value="KAK3359609.1"/>
    <property type="molecule type" value="Genomic_DNA"/>
</dbReference>
<accession>A0AAJ0HQH6</accession>
<proteinExistence type="predicted"/>
<feature type="compositionally biased region" description="Polar residues" evidence="1">
    <location>
        <begin position="309"/>
        <end position="324"/>
    </location>
</feature>
<evidence type="ECO:0000313" key="2">
    <source>
        <dbReference type="EMBL" id="KAK3359609.1"/>
    </source>
</evidence>
<reference evidence="2" key="2">
    <citation type="submission" date="2023-06" db="EMBL/GenBank/DDBJ databases">
        <authorList>
            <consortium name="Lawrence Berkeley National Laboratory"/>
            <person name="Haridas S."/>
            <person name="Hensen N."/>
            <person name="Bonometti L."/>
            <person name="Westerberg I."/>
            <person name="Brannstrom I.O."/>
            <person name="Guillou S."/>
            <person name="Cros-Aarteil S."/>
            <person name="Calhoun S."/>
            <person name="Kuo A."/>
            <person name="Mondo S."/>
            <person name="Pangilinan J."/>
            <person name="Riley R."/>
            <person name="Labutti K."/>
            <person name="Andreopoulos B."/>
            <person name="Lipzen A."/>
            <person name="Chen C."/>
            <person name="Yanf M."/>
            <person name="Daum C."/>
            <person name="Ng V."/>
            <person name="Clum A."/>
            <person name="Steindorff A."/>
            <person name="Ohm R."/>
            <person name="Martin F."/>
            <person name="Silar P."/>
            <person name="Natvig D."/>
            <person name="Lalanne C."/>
            <person name="Gautier V."/>
            <person name="Ament-Velasquez S.L."/>
            <person name="Kruys A."/>
            <person name="Hutchinson M.I."/>
            <person name="Powell A.J."/>
            <person name="Barry K."/>
            <person name="Miller A.N."/>
            <person name="Grigoriev I.V."/>
            <person name="Debuchy R."/>
            <person name="Gladieux P."/>
            <person name="Thoren M.H."/>
            <person name="Johannesson H."/>
        </authorList>
    </citation>
    <scope>NUCLEOTIDE SEQUENCE</scope>
    <source>
        <strain evidence="2">CBS 955.72</strain>
    </source>
</reference>